<proteinExistence type="predicted"/>
<accession>A0A967EGV0</accession>
<dbReference type="InterPro" id="IPR000719">
    <property type="entry name" value="Prot_kinase_dom"/>
</dbReference>
<feature type="transmembrane region" description="Helical" evidence="7">
    <location>
        <begin position="430"/>
        <end position="449"/>
    </location>
</feature>
<dbReference type="CDD" id="cd14014">
    <property type="entry name" value="STKc_PknB_like"/>
    <property type="match status" value="1"/>
</dbReference>
<evidence type="ECO:0000313" key="10">
    <source>
        <dbReference type="Proteomes" id="UP000744769"/>
    </source>
</evidence>
<dbReference type="PROSITE" id="PS00108">
    <property type="entry name" value="PROTEIN_KINASE_ST"/>
    <property type="match status" value="1"/>
</dbReference>
<name>A0A967EGV0_9MICO</name>
<evidence type="ECO:0000256" key="7">
    <source>
        <dbReference type="SAM" id="Phobius"/>
    </source>
</evidence>
<comment type="caution">
    <text evidence="9">The sequence shown here is derived from an EMBL/GenBank/DDBJ whole genome shotgun (WGS) entry which is preliminary data.</text>
</comment>
<feature type="transmembrane region" description="Helical" evidence="7">
    <location>
        <begin position="351"/>
        <end position="383"/>
    </location>
</feature>
<evidence type="ECO:0000256" key="4">
    <source>
        <dbReference type="ARBA" id="ARBA00022840"/>
    </source>
</evidence>
<dbReference type="GO" id="GO:0004674">
    <property type="term" value="F:protein serine/threonine kinase activity"/>
    <property type="evidence" value="ECO:0007669"/>
    <property type="project" value="TreeGrafter"/>
</dbReference>
<feature type="transmembrane region" description="Helical" evidence="7">
    <location>
        <begin position="495"/>
        <end position="516"/>
    </location>
</feature>
<dbReference type="PANTHER" id="PTHR43289">
    <property type="entry name" value="MITOGEN-ACTIVATED PROTEIN KINASE KINASE KINASE 20-RELATED"/>
    <property type="match status" value="1"/>
</dbReference>
<feature type="domain" description="Protein kinase" evidence="8">
    <location>
        <begin position="4"/>
        <end position="256"/>
    </location>
</feature>
<dbReference type="PROSITE" id="PS00107">
    <property type="entry name" value="PROTEIN_KINASE_ATP"/>
    <property type="match status" value="1"/>
</dbReference>
<evidence type="ECO:0000256" key="1">
    <source>
        <dbReference type="ARBA" id="ARBA00022679"/>
    </source>
</evidence>
<dbReference type="Gene3D" id="3.30.200.20">
    <property type="entry name" value="Phosphorylase Kinase, domain 1"/>
    <property type="match status" value="1"/>
</dbReference>
<feature type="region of interest" description="Disordered" evidence="6">
    <location>
        <begin position="274"/>
        <end position="316"/>
    </location>
</feature>
<keyword evidence="4 5" id="KW-0067">ATP-binding</keyword>
<keyword evidence="7" id="KW-1133">Transmembrane helix</keyword>
<feature type="binding site" evidence="5">
    <location>
        <position position="32"/>
    </location>
    <ligand>
        <name>ATP</name>
        <dbReference type="ChEBI" id="CHEBI:30616"/>
    </ligand>
</feature>
<dbReference type="Gene3D" id="1.10.510.10">
    <property type="entry name" value="Transferase(Phosphotransferase) domain 1"/>
    <property type="match status" value="1"/>
</dbReference>
<dbReference type="InterPro" id="IPR017441">
    <property type="entry name" value="Protein_kinase_ATP_BS"/>
</dbReference>
<dbReference type="Pfam" id="PF00069">
    <property type="entry name" value="Pkinase"/>
    <property type="match status" value="1"/>
</dbReference>
<dbReference type="InterPro" id="IPR011009">
    <property type="entry name" value="Kinase-like_dom_sf"/>
</dbReference>
<sequence>MGPYRLLDKLGEGGMGVVYRALDDNDRAVAIKVLRAHVAHDEGARERLRREVDTLSRVRSASVAAVLDADVDGDRPFLVTQFVPGPPLDEVVESQGPFTPAQLARLGRGLADALRAIHAAGVVHRDLKPGNVLMVQDRPVIIDFGIAHVADDSRLTQTGLVMGTPGYLSPEIIDGAEVTEATDWWGWAATLAYAASGTAPFGRGPMPVVLDRVARGQADLRRVDPRIRPLLEAALDPDPRLRPDAPAVLRELEVYASGGQTGSIARPDATARLAAAPPTEVTPRRQSTARLARREPTVPQRNSQPTTPARPRPTVAPAYDRGVAASRADEAAYRPPPMDPRIGQPPRTGTLAALLAGLVALGAVMPVFAWALLFCWTFAARWADRSVTSMVLRWYAAGRRKSDTAIAVVLSPWHAVLAALSTLLVVLLPAFLGAIAAALTAVGCSALGFDGSVMDRPIPLAAATLVAGWTVWWGPGGTSTRRGSRSLVRWTARNVPITRIVVGLALALAALCLLIASIQLHEAANWWPYADSSQVPGAGLVPGLPSLGS</sequence>
<reference evidence="9" key="1">
    <citation type="submission" date="2020-03" db="EMBL/GenBank/DDBJ databases">
        <title>Draft sequencing of Calidifontibacter sp. DB0510.</title>
        <authorList>
            <person name="Kim D.-U."/>
        </authorList>
    </citation>
    <scope>NUCLEOTIDE SEQUENCE</scope>
    <source>
        <strain evidence="9">DB0510</strain>
    </source>
</reference>
<feature type="compositionally biased region" description="Low complexity" evidence="6">
    <location>
        <begin position="305"/>
        <end position="316"/>
    </location>
</feature>
<dbReference type="SUPFAM" id="SSF56112">
    <property type="entry name" value="Protein kinase-like (PK-like)"/>
    <property type="match status" value="1"/>
</dbReference>
<feature type="transmembrane region" description="Helical" evidence="7">
    <location>
        <begin position="458"/>
        <end position="475"/>
    </location>
</feature>
<dbReference type="EMBL" id="JAAOIV010000004">
    <property type="protein sequence ID" value="NHN55548.1"/>
    <property type="molecule type" value="Genomic_DNA"/>
</dbReference>
<keyword evidence="10" id="KW-1185">Reference proteome</keyword>
<evidence type="ECO:0000256" key="6">
    <source>
        <dbReference type="SAM" id="MobiDB-lite"/>
    </source>
</evidence>
<dbReference type="GO" id="GO:0005524">
    <property type="term" value="F:ATP binding"/>
    <property type="evidence" value="ECO:0007669"/>
    <property type="project" value="UniProtKB-UniRule"/>
</dbReference>
<keyword evidence="7" id="KW-0472">Membrane</keyword>
<keyword evidence="2 5" id="KW-0547">Nucleotide-binding</keyword>
<evidence type="ECO:0000256" key="3">
    <source>
        <dbReference type="ARBA" id="ARBA00022777"/>
    </source>
</evidence>
<evidence type="ECO:0000256" key="2">
    <source>
        <dbReference type="ARBA" id="ARBA00022741"/>
    </source>
</evidence>
<evidence type="ECO:0000259" key="8">
    <source>
        <dbReference type="PROSITE" id="PS50011"/>
    </source>
</evidence>
<keyword evidence="1" id="KW-0808">Transferase</keyword>
<evidence type="ECO:0000256" key="5">
    <source>
        <dbReference type="PROSITE-ProRule" id="PRU10141"/>
    </source>
</evidence>
<dbReference type="SMART" id="SM00220">
    <property type="entry name" value="S_TKc"/>
    <property type="match status" value="1"/>
</dbReference>
<organism evidence="9 10">
    <name type="scientific">Metallococcus carri</name>
    <dbReference type="NCBI Taxonomy" id="1656884"/>
    <lineage>
        <taxon>Bacteria</taxon>
        <taxon>Bacillati</taxon>
        <taxon>Actinomycetota</taxon>
        <taxon>Actinomycetes</taxon>
        <taxon>Micrococcales</taxon>
        <taxon>Dermacoccaceae</taxon>
        <taxon>Metallococcus</taxon>
    </lineage>
</organism>
<keyword evidence="3 9" id="KW-0418">Kinase</keyword>
<protein>
    <submittedName>
        <fullName evidence="9">Protein kinase</fullName>
    </submittedName>
</protein>
<dbReference type="PROSITE" id="PS50011">
    <property type="entry name" value="PROTEIN_KINASE_DOM"/>
    <property type="match status" value="1"/>
</dbReference>
<keyword evidence="7" id="KW-0812">Transmembrane</keyword>
<evidence type="ECO:0000313" key="9">
    <source>
        <dbReference type="EMBL" id="NHN55548.1"/>
    </source>
</evidence>
<gene>
    <name evidence="9" type="ORF">G9U51_07105</name>
</gene>
<dbReference type="InterPro" id="IPR008271">
    <property type="entry name" value="Ser/Thr_kinase_AS"/>
</dbReference>
<dbReference type="Proteomes" id="UP000744769">
    <property type="component" value="Unassembled WGS sequence"/>
</dbReference>
<dbReference type="PANTHER" id="PTHR43289:SF34">
    <property type="entry name" value="SERINE_THREONINE-PROTEIN KINASE YBDM-RELATED"/>
    <property type="match status" value="1"/>
</dbReference>
<dbReference type="AlphaFoldDB" id="A0A967EGV0"/>